<dbReference type="AlphaFoldDB" id="A0A0F4QQ12"/>
<dbReference type="PATRIC" id="fig|43658.5.peg.2433"/>
<proteinExistence type="predicted"/>
<sequence>MLEQMLLSNLNNKTELNDESFEYKSIFLSSVVPDPTNGRFLPSIFISDEDARLFVARKLSKAQLTKLYQGEDHVLIGKSIIINCLKHGTEDWKRASQTIESIIELGNNISVSEMIQVPTVYPLEEGRFQILTGHRRFFALVYAKGYGAAAQFKVYDSKPLLTKVKQFQENASREDLPQYGKLQAFTQAMMEIEQLNKARLQAGLSRLTVRTIVPKLGISMGAYDNYNVLSRYPVVMSAYECGCNYSFVKMKRLILSVESQYKAEHDKSTLNALDKRAISDLIEQQLKCIKKQPAKSNTPFITTSFSSPTALQKLLTQDVTQLASGVDWSTLDWQDKKAVSAALEQVLAHLEQATQ</sequence>
<evidence type="ECO:0000313" key="1">
    <source>
        <dbReference type="EMBL" id="KJZ08722.1"/>
    </source>
</evidence>
<protein>
    <recommendedName>
        <fullName evidence="3">ParB/Sulfiredoxin domain-containing protein</fullName>
    </recommendedName>
</protein>
<name>A0A0F4QQ12_9GAMM</name>
<organism evidence="1 2">
    <name type="scientific">Pseudoalteromonas rubra</name>
    <dbReference type="NCBI Taxonomy" id="43658"/>
    <lineage>
        <taxon>Bacteria</taxon>
        <taxon>Pseudomonadati</taxon>
        <taxon>Pseudomonadota</taxon>
        <taxon>Gammaproteobacteria</taxon>
        <taxon>Alteromonadales</taxon>
        <taxon>Pseudoalteromonadaceae</taxon>
        <taxon>Pseudoalteromonas</taxon>
    </lineage>
</organism>
<evidence type="ECO:0000313" key="2">
    <source>
        <dbReference type="Proteomes" id="UP000033452"/>
    </source>
</evidence>
<accession>A0A0F4QQ12</accession>
<keyword evidence="2" id="KW-1185">Reference proteome</keyword>
<dbReference type="Proteomes" id="UP000033452">
    <property type="component" value="Unassembled WGS sequence"/>
</dbReference>
<dbReference type="OrthoDB" id="6327781at2"/>
<gene>
    <name evidence="1" type="ORF">TW77_11510</name>
</gene>
<evidence type="ECO:0008006" key="3">
    <source>
        <dbReference type="Google" id="ProtNLM"/>
    </source>
</evidence>
<dbReference type="EMBL" id="JXYA01000024">
    <property type="protein sequence ID" value="KJZ08722.1"/>
    <property type="molecule type" value="Genomic_DNA"/>
</dbReference>
<dbReference type="RefSeq" id="WP_046005127.1">
    <property type="nucleotide sequence ID" value="NZ_JXYA01000024.1"/>
</dbReference>
<comment type="caution">
    <text evidence="1">The sequence shown here is derived from an EMBL/GenBank/DDBJ whole genome shotgun (WGS) entry which is preliminary data.</text>
</comment>
<reference evidence="1 2" key="1">
    <citation type="journal article" date="2015" name="BMC Genomics">
        <title>Genome mining reveals unlocked bioactive potential of marine Gram-negative bacteria.</title>
        <authorList>
            <person name="Machado H."/>
            <person name="Sonnenschein E.C."/>
            <person name="Melchiorsen J."/>
            <person name="Gram L."/>
        </authorList>
    </citation>
    <scope>NUCLEOTIDE SEQUENCE [LARGE SCALE GENOMIC DNA]</scope>
    <source>
        <strain evidence="1 2">S2471</strain>
    </source>
</reference>